<keyword evidence="2" id="KW-0812">Transmembrane</keyword>
<accession>A0A381NPY1</accession>
<dbReference type="Pfam" id="PF02630">
    <property type="entry name" value="SCO1-SenC"/>
    <property type="match status" value="1"/>
</dbReference>
<organism evidence="3">
    <name type="scientific">marine metagenome</name>
    <dbReference type="NCBI Taxonomy" id="408172"/>
    <lineage>
        <taxon>unclassified sequences</taxon>
        <taxon>metagenomes</taxon>
        <taxon>ecological metagenomes</taxon>
    </lineage>
</organism>
<dbReference type="CDD" id="cd02968">
    <property type="entry name" value="SCO"/>
    <property type="match status" value="1"/>
</dbReference>
<evidence type="ECO:0000256" key="2">
    <source>
        <dbReference type="SAM" id="Phobius"/>
    </source>
</evidence>
<proteinExistence type="inferred from homology"/>
<dbReference type="FunFam" id="3.40.30.10:FF:000013">
    <property type="entry name" value="Blast:Protein SCO1 homolog, mitochondrial"/>
    <property type="match status" value="1"/>
</dbReference>
<dbReference type="EMBL" id="UINC01000511">
    <property type="protein sequence ID" value="SUZ56587.1"/>
    <property type="molecule type" value="Genomic_DNA"/>
</dbReference>
<keyword evidence="2" id="KW-0472">Membrane</keyword>
<evidence type="ECO:0008006" key="4">
    <source>
        <dbReference type="Google" id="ProtNLM"/>
    </source>
</evidence>
<evidence type="ECO:0000313" key="3">
    <source>
        <dbReference type="EMBL" id="SUZ56587.1"/>
    </source>
</evidence>
<dbReference type="InterPro" id="IPR036249">
    <property type="entry name" value="Thioredoxin-like_sf"/>
</dbReference>
<sequence>MIQKYVLILLIASFAAISIYFFQNKNYHQDNLSTKVENQEGIPGGHFALTTHSGEIYNSTSDKNLKIIYFGFTFCPDVCPTTLINMANTLEELKENKNEITPLFISIDPERDNLEILSEYVSAFHPNIIGLTGSVEDIEKVTADWKVYYKKEVNEDMPDNYTINHLDIIFIANKNNNFVDFVRPNTSYKDIANKLREILRR</sequence>
<dbReference type="PANTHER" id="PTHR12151:SF25">
    <property type="entry name" value="LINALOOL DEHYDRATASE_ISOMERASE DOMAIN-CONTAINING PROTEIN"/>
    <property type="match status" value="1"/>
</dbReference>
<evidence type="ECO:0000256" key="1">
    <source>
        <dbReference type="ARBA" id="ARBA00010996"/>
    </source>
</evidence>
<dbReference type="Gene3D" id="3.40.30.10">
    <property type="entry name" value="Glutaredoxin"/>
    <property type="match status" value="1"/>
</dbReference>
<protein>
    <recommendedName>
        <fullName evidence="4">Thioredoxin domain-containing protein</fullName>
    </recommendedName>
</protein>
<gene>
    <name evidence="3" type="ORF">METZ01_LOCUS9441</name>
</gene>
<name>A0A381NPY1_9ZZZZ</name>
<comment type="similarity">
    <text evidence="1">Belongs to the SCO1/2 family.</text>
</comment>
<keyword evidence="2" id="KW-1133">Transmembrane helix</keyword>
<dbReference type="InterPro" id="IPR003782">
    <property type="entry name" value="SCO1/SenC"/>
</dbReference>
<dbReference type="AlphaFoldDB" id="A0A381NPY1"/>
<dbReference type="PANTHER" id="PTHR12151">
    <property type="entry name" value="ELECTRON TRANSPORT PROTIN SCO1/SENC FAMILY MEMBER"/>
    <property type="match status" value="1"/>
</dbReference>
<dbReference type="SUPFAM" id="SSF52833">
    <property type="entry name" value="Thioredoxin-like"/>
    <property type="match status" value="1"/>
</dbReference>
<feature type="transmembrane region" description="Helical" evidence="2">
    <location>
        <begin position="5"/>
        <end position="22"/>
    </location>
</feature>
<reference evidence="3" key="1">
    <citation type="submission" date="2018-05" db="EMBL/GenBank/DDBJ databases">
        <authorList>
            <person name="Lanie J.A."/>
            <person name="Ng W.-L."/>
            <person name="Kazmierczak K.M."/>
            <person name="Andrzejewski T.M."/>
            <person name="Davidsen T.M."/>
            <person name="Wayne K.J."/>
            <person name="Tettelin H."/>
            <person name="Glass J.I."/>
            <person name="Rusch D."/>
            <person name="Podicherti R."/>
            <person name="Tsui H.-C.T."/>
            <person name="Winkler M.E."/>
        </authorList>
    </citation>
    <scope>NUCLEOTIDE SEQUENCE</scope>
</reference>